<evidence type="ECO:0000256" key="4">
    <source>
        <dbReference type="ARBA" id="ARBA00022840"/>
    </source>
</evidence>
<comment type="caution">
    <text evidence="8">The sequence shown here is derived from an EMBL/GenBank/DDBJ whole genome shotgun (WGS) entry which is preliminary data.</text>
</comment>
<dbReference type="SMART" id="SM00382">
    <property type="entry name" value="AAA"/>
    <property type="match status" value="1"/>
</dbReference>
<evidence type="ECO:0000313" key="8">
    <source>
        <dbReference type="EMBL" id="MBL0005400.1"/>
    </source>
</evidence>
<dbReference type="SMART" id="SM00490">
    <property type="entry name" value="HELICc"/>
    <property type="match status" value="1"/>
</dbReference>
<feature type="compositionally biased region" description="Basic and acidic residues" evidence="5">
    <location>
        <begin position="31"/>
        <end position="40"/>
    </location>
</feature>
<dbReference type="InterPro" id="IPR007502">
    <property type="entry name" value="Helicase-assoc_dom"/>
</dbReference>
<keyword evidence="3 8" id="KW-0347">Helicase</keyword>
<dbReference type="GO" id="GO:0005524">
    <property type="term" value="F:ATP binding"/>
    <property type="evidence" value="ECO:0007669"/>
    <property type="project" value="UniProtKB-KW"/>
</dbReference>
<feature type="domain" description="Helicase C-terminal" evidence="7">
    <location>
        <begin position="336"/>
        <end position="510"/>
    </location>
</feature>
<dbReference type="Pfam" id="PF00270">
    <property type="entry name" value="DEAD"/>
    <property type="match status" value="1"/>
</dbReference>
<sequence>MRCRRSSAACGPSATRSSPSTRCAEVSGSVRRRESRRDGGTSRPILAGVSTPPPEQPPRARRRRPRRKPATRHTDGSGEPRQIQPTGEARPTRGPRESREARAERYARRRESVPTITYPDDLPIAARRDDIAAAIRDHQVVVVAGETGSGKTTQLPKILLELGRGIHGMIGHTQPRRIAARAVGERLAEELGVELGGVVGYQVRFTDQSSRDSLVKVMTDGILLAEMQRDRELRRYDTIIIDEAHERSLNIDFILGYLKQLLPRRPDLKVVITSATIDPGKFAQHFADAEGNPAPVIEVSGRTYPVEVRYRPLVREGLPAKNGSAGPPIEVDQVTGICEAVEELWTEASDHDEVAAHDILVFLSGEREIRDAADALAGLRLPGTEIVPLFGRLSAADQHRVFARHEGRRVVLATNVAETSLTVPGIRYVVDTGTARISRYSQRTKVQRLPIEPVSKASARQRSGRCGRLADGICIRLYSEEDFEARPDFTDPEILRTNLASVILQMTTLGLGEVAAFPFVDPPDDRNITDGVRLLEELRAFEQGEGADSGRRLTAYGKTIALLPVDPRLARMVVEADRLGCLLDVLVVVAVLSIQDPRERPLEQQEAAALSHKRFADEHSDFVAYLRLWDYLRERQEELSGSAFRRMCKSEFLHYLRIREWQDLVGQLRQACKSAGFAASARSQGERDVDAIHKSLLSGLLSQVGVRDEAKRDYLGARSARFSISPGSGLFRKQPQVVMAGELVETTRLWAHDVARIDPVWAEELGSHLVKRQYSEPRWSSRQGSAVATERVTLYGVPLVVGRTVGLAKVDPALARELFIRHALVEGDWTTHHRFFHDNRALLERLSELEARTRRRDILVGDDVLQDFYEHRLPAEVVSARHFDSWWKRARRTTPDLLTFTEDLLVRDEAGDIGADAFPTTWHQGDLDLPLTYQFEPGAAADGVTVHVGTEILNRVASDGFDWQVPGLREELVTALIRTLPKTTRRLLVPAPEHAAATVRELRQRGLGPADGPLTAVLAQVLRETHGVVIRPDDWDIARLPDHLRVTFAVEDRPGHAIAAGKDLAALREQAAPQVRRQVAAAGRAITRTGMRTWAIDDVPLEHDAVVSGVRVHGFPALVDEGDAVALRVLPTPAEAESEHRLGVRRLLLLGTTPPWKHVLGRLTNAQKLALGHNPHGSVPALLDDVLAAAVDAIAAERVHHVPRTAAEFAAAQDAVRTHLGARVVAAVGLVEPILAKHLQIVRRLDGMTAPHLADLRADVRAQLAELIRPGFVADTGLARLPDLDRYLRAVLHRLDKAPLDLARDSQRLTEVLDAEAGYAALLASLRPSQRGAAQVTDIAWMIEELRVSLFAQSLGTAYPISVKRIEKAIGAIPRD</sequence>
<accession>A0A9D7XYV0</accession>
<dbReference type="FunFam" id="3.40.50.300:FF:000575">
    <property type="entry name" value="ATP-dependent helicase hrpA"/>
    <property type="match status" value="1"/>
</dbReference>
<dbReference type="Pfam" id="PF07717">
    <property type="entry name" value="OB_NTP_bind"/>
    <property type="match status" value="1"/>
</dbReference>
<dbReference type="InterPro" id="IPR010222">
    <property type="entry name" value="RNA_helicase_HrpA"/>
</dbReference>
<dbReference type="PANTHER" id="PTHR18934">
    <property type="entry name" value="ATP-DEPENDENT RNA HELICASE"/>
    <property type="match status" value="1"/>
</dbReference>
<evidence type="ECO:0000256" key="3">
    <source>
        <dbReference type="ARBA" id="ARBA00022806"/>
    </source>
</evidence>
<dbReference type="Proteomes" id="UP000886632">
    <property type="component" value="Unassembled WGS sequence"/>
</dbReference>
<dbReference type="Pfam" id="PF21010">
    <property type="entry name" value="HA2_C"/>
    <property type="match status" value="1"/>
</dbReference>
<dbReference type="GO" id="GO:0016787">
    <property type="term" value="F:hydrolase activity"/>
    <property type="evidence" value="ECO:0007669"/>
    <property type="project" value="UniProtKB-KW"/>
</dbReference>
<dbReference type="InterPro" id="IPR027417">
    <property type="entry name" value="P-loop_NTPase"/>
</dbReference>
<feature type="region of interest" description="Disordered" evidence="5">
    <location>
        <begin position="1"/>
        <end position="114"/>
    </location>
</feature>
<dbReference type="InterPro" id="IPR011709">
    <property type="entry name" value="DEAD-box_helicase_OB_fold"/>
</dbReference>
<evidence type="ECO:0000256" key="5">
    <source>
        <dbReference type="SAM" id="MobiDB-lite"/>
    </source>
</evidence>
<dbReference type="Pfam" id="PF11898">
    <property type="entry name" value="DUF3418"/>
    <property type="match status" value="1"/>
</dbReference>
<dbReference type="GO" id="GO:0003723">
    <property type="term" value="F:RNA binding"/>
    <property type="evidence" value="ECO:0007669"/>
    <property type="project" value="TreeGrafter"/>
</dbReference>
<dbReference type="EMBL" id="JADKGK010000026">
    <property type="protein sequence ID" value="MBL0005400.1"/>
    <property type="molecule type" value="Genomic_DNA"/>
</dbReference>
<feature type="compositionally biased region" description="Basic residues" evidence="5">
    <location>
        <begin position="59"/>
        <end position="71"/>
    </location>
</feature>
<dbReference type="InterPro" id="IPR011545">
    <property type="entry name" value="DEAD/DEAH_box_helicase_dom"/>
</dbReference>
<evidence type="ECO:0000313" key="9">
    <source>
        <dbReference type="Proteomes" id="UP000886632"/>
    </source>
</evidence>
<dbReference type="Pfam" id="PF00271">
    <property type="entry name" value="Helicase_C"/>
    <property type="match status" value="1"/>
</dbReference>
<dbReference type="SMART" id="SM00847">
    <property type="entry name" value="HA2"/>
    <property type="match status" value="1"/>
</dbReference>
<organism evidence="8 9">
    <name type="scientific">Candidatus Phosphoribacter hodrii</name>
    <dbReference type="NCBI Taxonomy" id="2953743"/>
    <lineage>
        <taxon>Bacteria</taxon>
        <taxon>Bacillati</taxon>
        <taxon>Actinomycetota</taxon>
        <taxon>Actinomycetes</taxon>
        <taxon>Micrococcales</taxon>
        <taxon>Dermatophilaceae</taxon>
        <taxon>Candidatus Phosphoribacter</taxon>
    </lineage>
</organism>
<dbReference type="Gene3D" id="1.20.120.1080">
    <property type="match status" value="1"/>
</dbReference>
<dbReference type="PANTHER" id="PTHR18934:SF99">
    <property type="entry name" value="ATP-DEPENDENT RNA HELICASE DHX37-RELATED"/>
    <property type="match status" value="1"/>
</dbReference>
<dbReference type="SUPFAM" id="SSF52540">
    <property type="entry name" value="P-loop containing nucleoside triphosphate hydrolases"/>
    <property type="match status" value="1"/>
</dbReference>
<proteinExistence type="predicted"/>
<dbReference type="InterPro" id="IPR001650">
    <property type="entry name" value="Helicase_C-like"/>
</dbReference>
<dbReference type="NCBIfam" id="NF008348">
    <property type="entry name" value="PRK11131.1"/>
    <property type="match status" value="1"/>
</dbReference>
<dbReference type="EC" id="3.6.4.13" evidence="8"/>
<dbReference type="PROSITE" id="PS51192">
    <property type="entry name" value="HELICASE_ATP_BIND_1"/>
    <property type="match status" value="1"/>
</dbReference>
<dbReference type="Gene3D" id="3.40.50.300">
    <property type="entry name" value="P-loop containing nucleotide triphosphate hydrolases"/>
    <property type="match status" value="2"/>
</dbReference>
<keyword evidence="2 8" id="KW-0378">Hydrolase</keyword>
<feature type="domain" description="Helicase ATP-binding" evidence="6">
    <location>
        <begin position="132"/>
        <end position="295"/>
    </location>
</feature>
<dbReference type="CDD" id="cd18791">
    <property type="entry name" value="SF2_C_RHA"/>
    <property type="match status" value="1"/>
</dbReference>
<evidence type="ECO:0000256" key="2">
    <source>
        <dbReference type="ARBA" id="ARBA00022801"/>
    </source>
</evidence>
<dbReference type="InterPro" id="IPR014001">
    <property type="entry name" value="Helicase_ATP-bd"/>
</dbReference>
<dbReference type="InterPro" id="IPR024590">
    <property type="entry name" value="HrpA_C"/>
</dbReference>
<evidence type="ECO:0000259" key="6">
    <source>
        <dbReference type="PROSITE" id="PS51192"/>
    </source>
</evidence>
<feature type="compositionally biased region" description="Basic and acidic residues" evidence="5">
    <location>
        <begin position="90"/>
        <end position="112"/>
    </location>
</feature>
<dbReference type="SMART" id="SM00487">
    <property type="entry name" value="DEXDc"/>
    <property type="match status" value="1"/>
</dbReference>
<name>A0A9D7XYV0_9MICO</name>
<dbReference type="NCBIfam" id="TIGR01967">
    <property type="entry name" value="DEAH_box_HrpA"/>
    <property type="match status" value="1"/>
</dbReference>
<evidence type="ECO:0000259" key="7">
    <source>
        <dbReference type="PROSITE" id="PS51194"/>
    </source>
</evidence>
<reference evidence="8" key="1">
    <citation type="submission" date="2020-10" db="EMBL/GenBank/DDBJ databases">
        <title>Connecting structure to function with the recovery of over 1000 high-quality activated sludge metagenome-assembled genomes encoding full-length rRNA genes using long-read sequencing.</title>
        <authorList>
            <person name="Singleton C.M."/>
            <person name="Petriglieri F."/>
            <person name="Kristensen J.M."/>
            <person name="Kirkegaard R.H."/>
            <person name="Michaelsen T.Y."/>
            <person name="Andersen M.H."/>
            <person name="Karst S.M."/>
            <person name="Dueholm M.S."/>
            <person name="Nielsen P.H."/>
            <person name="Albertsen M."/>
        </authorList>
    </citation>
    <scope>NUCLEOTIDE SEQUENCE</scope>
    <source>
        <strain evidence="8">Ribe_18-Q3-R11-54_MAXAC.001</strain>
    </source>
</reference>
<dbReference type="GO" id="GO:0003724">
    <property type="term" value="F:RNA helicase activity"/>
    <property type="evidence" value="ECO:0007669"/>
    <property type="project" value="UniProtKB-EC"/>
</dbReference>
<evidence type="ECO:0000256" key="1">
    <source>
        <dbReference type="ARBA" id="ARBA00022741"/>
    </source>
</evidence>
<gene>
    <name evidence="8" type="primary">hrpA</name>
    <name evidence="8" type="ORF">IPP00_15985</name>
</gene>
<keyword evidence="1" id="KW-0547">Nucleotide-binding</keyword>
<dbReference type="PROSITE" id="PS51194">
    <property type="entry name" value="HELICASE_CTER"/>
    <property type="match status" value="1"/>
</dbReference>
<dbReference type="FunFam" id="1.20.120.1080:FF:000005">
    <property type="entry name" value="ATP-dependent helicase HrpA"/>
    <property type="match status" value="1"/>
</dbReference>
<keyword evidence="4" id="KW-0067">ATP-binding</keyword>
<dbReference type="InterPro" id="IPR003593">
    <property type="entry name" value="AAA+_ATPase"/>
</dbReference>
<protein>
    <submittedName>
        <fullName evidence="8">ATP-dependent RNA helicase HrpA</fullName>
        <ecNumber evidence="8">3.6.4.13</ecNumber>
    </submittedName>
</protein>